<comment type="function">
    <text evidence="7">Catalyzes the release of premature peptidyl moieties from peptidyl-tRNA molecules trapped in stalled 50S ribosomal subunits, and thus maintains levels of free tRNAs and 50S ribosomes.</text>
</comment>
<feature type="binding site" evidence="7">
    <location>
        <position position="17"/>
    </location>
    <ligand>
        <name>tRNA</name>
        <dbReference type="ChEBI" id="CHEBI:17843"/>
    </ligand>
</feature>
<dbReference type="Proteomes" id="UP001269267">
    <property type="component" value="Unassembled WGS sequence"/>
</dbReference>
<gene>
    <name evidence="7 10" type="primary">pth</name>
    <name evidence="10" type="ORF">QC815_12015</name>
</gene>
<proteinExistence type="inferred from homology"/>
<evidence type="ECO:0000256" key="5">
    <source>
        <dbReference type="ARBA" id="ARBA00038063"/>
    </source>
</evidence>
<dbReference type="GO" id="GO:0004045">
    <property type="term" value="F:peptidyl-tRNA hydrolase activity"/>
    <property type="evidence" value="ECO:0007669"/>
    <property type="project" value="UniProtKB-EC"/>
</dbReference>
<comment type="subunit">
    <text evidence="7">Monomer.</text>
</comment>
<feature type="binding site" evidence="7">
    <location>
        <position position="70"/>
    </location>
    <ligand>
        <name>tRNA</name>
        <dbReference type="ChEBI" id="CHEBI:17843"/>
    </ligand>
</feature>
<dbReference type="PROSITE" id="PS01196">
    <property type="entry name" value="PEPT_TRNA_HYDROL_2"/>
    <property type="match status" value="1"/>
</dbReference>
<feature type="binding site" evidence="7">
    <location>
        <position position="116"/>
    </location>
    <ligand>
        <name>tRNA</name>
        <dbReference type="ChEBI" id="CHEBI:17843"/>
    </ligand>
</feature>
<keyword evidence="11" id="KW-1185">Reference proteome</keyword>
<feature type="site" description="Stabilizes the basic form of H active site to accept a proton" evidence="7">
    <location>
        <position position="95"/>
    </location>
</feature>
<evidence type="ECO:0000256" key="4">
    <source>
        <dbReference type="ARBA" id="ARBA00022884"/>
    </source>
</evidence>
<comment type="catalytic activity">
    <reaction evidence="7 8">
        <text>an N-acyl-L-alpha-aminoacyl-tRNA + H2O = an N-acyl-L-amino acid + a tRNA + H(+)</text>
        <dbReference type="Rhea" id="RHEA:54448"/>
        <dbReference type="Rhea" id="RHEA-COMP:10123"/>
        <dbReference type="Rhea" id="RHEA-COMP:13883"/>
        <dbReference type="ChEBI" id="CHEBI:15377"/>
        <dbReference type="ChEBI" id="CHEBI:15378"/>
        <dbReference type="ChEBI" id="CHEBI:59874"/>
        <dbReference type="ChEBI" id="CHEBI:78442"/>
        <dbReference type="ChEBI" id="CHEBI:138191"/>
        <dbReference type="EC" id="3.1.1.29"/>
    </reaction>
</comment>
<organism evidence="10 11">
    <name type="scientific">Vreelandella gomseomensis</name>
    <dbReference type="NCBI Taxonomy" id="370766"/>
    <lineage>
        <taxon>Bacteria</taxon>
        <taxon>Pseudomonadati</taxon>
        <taxon>Pseudomonadota</taxon>
        <taxon>Gammaproteobacteria</taxon>
        <taxon>Oceanospirillales</taxon>
        <taxon>Halomonadaceae</taxon>
        <taxon>Vreelandella</taxon>
    </lineage>
</organism>
<name>A0ABU1GF19_9GAMM</name>
<dbReference type="SUPFAM" id="SSF53178">
    <property type="entry name" value="Peptidyl-tRNA hydrolase-like"/>
    <property type="match status" value="1"/>
</dbReference>
<dbReference type="EMBL" id="JARWAI010000008">
    <property type="protein sequence ID" value="MDR5875644.1"/>
    <property type="molecule type" value="Genomic_DNA"/>
</dbReference>
<dbReference type="PANTHER" id="PTHR17224:SF1">
    <property type="entry name" value="PEPTIDYL-TRNA HYDROLASE"/>
    <property type="match status" value="1"/>
</dbReference>
<dbReference type="Gene3D" id="3.40.50.1470">
    <property type="entry name" value="Peptidyl-tRNA hydrolase"/>
    <property type="match status" value="1"/>
</dbReference>
<dbReference type="PROSITE" id="PS01195">
    <property type="entry name" value="PEPT_TRNA_HYDROL_1"/>
    <property type="match status" value="1"/>
</dbReference>
<dbReference type="HAMAP" id="MF_00083">
    <property type="entry name" value="Pept_tRNA_hydro_bact"/>
    <property type="match status" value="1"/>
</dbReference>
<comment type="caution">
    <text evidence="10">The sequence shown here is derived from an EMBL/GenBank/DDBJ whole genome shotgun (WGS) entry which is preliminary data.</text>
</comment>
<keyword evidence="7" id="KW-0963">Cytoplasm</keyword>
<evidence type="ECO:0000256" key="7">
    <source>
        <dbReference type="HAMAP-Rule" id="MF_00083"/>
    </source>
</evidence>
<comment type="function">
    <text evidence="7">Hydrolyzes ribosome-free peptidyl-tRNAs (with 1 or more amino acids incorporated), which drop off the ribosome during protein synthesis, or as a result of ribosome stalling.</text>
</comment>
<keyword evidence="3 7" id="KW-0378">Hydrolase</keyword>
<evidence type="ECO:0000313" key="11">
    <source>
        <dbReference type="Proteomes" id="UP001269267"/>
    </source>
</evidence>
<evidence type="ECO:0000313" key="10">
    <source>
        <dbReference type="EMBL" id="MDR5875644.1"/>
    </source>
</evidence>
<keyword evidence="4 7" id="KW-0694">RNA-binding</keyword>
<evidence type="ECO:0000256" key="3">
    <source>
        <dbReference type="ARBA" id="ARBA00022801"/>
    </source>
</evidence>
<evidence type="ECO:0000256" key="2">
    <source>
        <dbReference type="ARBA" id="ARBA00022555"/>
    </source>
</evidence>
<dbReference type="EC" id="3.1.1.29" evidence="1 7"/>
<evidence type="ECO:0000256" key="6">
    <source>
        <dbReference type="ARBA" id="ARBA00050038"/>
    </source>
</evidence>
<protein>
    <recommendedName>
        <fullName evidence="6 7">Peptidyl-tRNA hydrolase</fullName>
        <shortName evidence="7">Pth</shortName>
        <ecNumber evidence="1 7">3.1.1.29</ecNumber>
    </recommendedName>
</protein>
<accession>A0ABU1GF19</accession>
<comment type="similarity">
    <text evidence="5 7 9">Belongs to the PTH family.</text>
</comment>
<dbReference type="InterPro" id="IPR036416">
    <property type="entry name" value="Pept_tRNA_hydro_sf"/>
</dbReference>
<keyword evidence="2 7" id="KW-0820">tRNA-binding</keyword>
<comment type="subcellular location">
    <subcellularLocation>
        <location evidence="7">Cytoplasm</location>
    </subcellularLocation>
</comment>
<dbReference type="NCBIfam" id="TIGR00447">
    <property type="entry name" value="pth"/>
    <property type="match status" value="1"/>
</dbReference>
<dbReference type="PANTHER" id="PTHR17224">
    <property type="entry name" value="PEPTIDYL-TRNA HYDROLASE"/>
    <property type="match status" value="1"/>
</dbReference>
<feature type="site" description="Discriminates between blocked and unblocked aminoacyl-tRNA" evidence="7">
    <location>
        <position position="12"/>
    </location>
</feature>
<dbReference type="RefSeq" id="WP_230448191.1">
    <property type="nucleotide sequence ID" value="NZ_JARWAI010000008.1"/>
</dbReference>
<reference evidence="10 11" key="1">
    <citation type="submission" date="2023-04" db="EMBL/GenBank/DDBJ databases">
        <title>A long-awaited taxogenomic arrangement of the family Halomonadaceae.</title>
        <authorList>
            <person name="De La Haba R."/>
            <person name="Chuvochina M."/>
            <person name="Wittouck S."/>
            <person name="Arahal D.R."/>
            <person name="Sanchez-Porro C."/>
            <person name="Hugenholtz P."/>
            <person name="Ventosa A."/>
        </authorList>
    </citation>
    <scope>NUCLEOTIDE SEQUENCE [LARGE SCALE GENOMIC DNA]</scope>
    <source>
        <strain evidence="10 11">DSM 18042</strain>
    </source>
</reference>
<evidence type="ECO:0000256" key="1">
    <source>
        <dbReference type="ARBA" id="ARBA00013260"/>
    </source>
</evidence>
<dbReference type="Pfam" id="PF01195">
    <property type="entry name" value="Pept_tRNA_hydro"/>
    <property type="match status" value="1"/>
</dbReference>
<evidence type="ECO:0000256" key="9">
    <source>
        <dbReference type="RuleBase" id="RU004320"/>
    </source>
</evidence>
<evidence type="ECO:0000256" key="8">
    <source>
        <dbReference type="RuleBase" id="RU000673"/>
    </source>
</evidence>
<dbReference type="InterPro" id="IPR001328">
    <property type="entry name" value="Pept_tRNA_hydro"/>
</dbReference>
<sequence>MSQVTAIIGLGNPGAEYAATRHNAGFWLVDAIARSVHGELRPEKKFLGHYAKVHLNDHEVHLLNPATFMNRSGAAVAALSQFFKLAPDNLLVAHDELDLPPGQARYKTGGGHGGHNGLRDIISALGNQKQFHRARIGVGHPGEASQVTHYVLGRAGKADQAAIERAIDECLATLPLALAGDWSRAMNQLHSFKP</sequence>
<feature type="binding site" evidence="7">
    <location>
        <position position="68"/>
    </location>
    <ligand>
        <name>tRNA</name>
        <dbReference type="ChEBI" id="CHEBI:17843"/>
    </ligand>
</feature>
<feature type="active site" description="Proton acceptor" evidence="7">
    <location>
        <position position="22"/>
    </location>
</feature>
<dbReference type="CDD" id="cd00462">
    <property type="entry name" value="PTH"/>
    <property type="match status" value="1"/>
</dbReference>
<dbReference type="InterPro" id="IPR018171">
    <property type="entry name" value="Pept_tRNA_hydro_CS"/>
</dbReference>